<proteinExistence type="predicted"/>
<dbReference type="InterPro" id="IPR017451">
    <property type="entry name" value="F-box-assoc_interact_dom"/>
</dbReference>
<dbReference type="InterPro" id="IPR050796">
    <property type="entry name" value="SCF_F-box_component"/>
</dbReference>
<dbReference type="EMBL" id="OIVN01006154">
    <property type="protein sequence ID" value="SPD26373.1"/>
    <property type="molecule type" value="Genomic_DNA"/>
</dbReference>
<dbReference type="AlphaFoldDB" id="A0A2N9IQJ8"/>
<gene>
    <name evidence="2" type="ORF">FSB_LOCUS54255</name>
</gene>
<organism evidence="2">
    <name type="scientific">Fagus sylvatica</name>
    <name type="common">Beechnut</name>
    <dbReference type="NCBI Taxonomy" id="28930"/>
    <lineage>
        <taxon>Eukaryota</taxon>
        <taxon>Viridiplantae</taxon>
        <taxon>Streptophyta</taxon>
        <taxon>Embryophyta</taxon>
        <taxon>Tracheophyta</taxon>
        <taxon>Spermatophyta</taxon>
        <taxon>Magnoliopsida</taxon>
        <taxon>eudicotyledons</taxon>
        <taxon>Gunneridae</taxon>
        <taxon>Pentapetalae</taxon>
        <taxon>rosids</taxon>
        <taxon>fabids</taxon>
        <taxon>Fagales</taxon>
        <taxon>Fagaceae</taxon>
        <taxon>Fagus</taxon>
    </lineage>
</organism>
<dbReference type="SUPFAM" id="SSF81383">
    <property type="entry name" value="F-box domain"/>
    <property type="match status" value="1"/>
</dbReference>
<sequence>MLESLPADIVTQILLLLPIKSILTCICVCKPWKTLIQNPTFVSSHLHHSITNNNNNNNHHFLLFKPCSANPEDEIKELYALHDNENDNFTQHTTFDFPLHVPGLNGIYTCNGLVCLTDHIYNFVLWNPSVRKCMQLPSPPNVTYKSHASIGFGFDAKNNDFKVVRIVINQNRHNLQKDRPVVEVYSLSTGEWRMVTDPLPPICTLSRRAPYAFVNGALHWIAIKWAKDRKAHCFILVFDLGDEVFREIMLPKVQLYDPSYSVNVCGNSIAFFQYRASFFVYGNFVFLQGSATDIWLMKEYGVTSSWTTVLTAAHGEELRPIGFRRNGEVILIMHNGRLVLQDLETREKKDLRITAMKYTFVDSYVESLVLLDKAANEAVAYGGKQVKCIYTWH</sequence>
<name>A0A2N9IQJ8_FAGSY</name>
<dbReference type="InterPro" id="IPR006527">
    <property type="entry name" value="F-box-assoc_dom_typ1"/>
</dbReference>
<dbReference type="PROSITE" id="PS50181">
    <property type="entry name" value="FBOX"/>
    <property type="match status" value="1"/>
</dbReference>
<evidence type="ECO:0000313" key="2">
    <source>
        <dbReference type="EMBL" id="SPD26373.1"/>
    </source>
</evidence>
<dbReference type="InterPro" id="IPR001810">
    <property type="entry name" value="F-box_dom"/>
</dbReference>
<dbReference type="CDD" id="cd22157">
    <property type="entry name" value="F-box_AtFBW1-like"/>
    <property type="match status" value="1"/>
</dbReference>
<feature type="domain" description="F-box" evidence="1">
    <location>
        <begin position="1"/>
        <end position="45"/>
    </location>
</feature>
<protein>
    <recommendedName>
        <fullName evidence="1">F-box domain-containing protein</fullName>
    </recommendedName>
</protein>
<dbReference type="InterPro" id="IPR036047">
    <property type="entry name" value="F-box-like_dom_sf"/>
</dbReference>
<reference evidence="2" key="1">
    <citation type="submission" date="2018-02" db="EMBL/GenBank/DDBJ databases">
        <authorList>
            <person name="Cohen D.B."/>
            <person name="Kent A.D."/>
        </authorList>
    </citation>
    <scope>NUCLEOTIDE SEQUENCE</scope>
</reference>
<evidence type="ECO:0000259" key="1">
    <source>
        <dbReference type="PROSITE" id="PS50181"/>
    </source>
</evidence>
<dbReference type="PANTHER" id="PTHR31672:SF13">
    <property type="entry name" value="F-BOX PROTEIN CPR30-LIKE"/>
    <property type="match status" value="1"/>
</dbReference>
<dbReference type="Gene3D" id="1.20.1280.50">
    <property type="match status" value="1"/>
</dbReference>
<dbReference type="PANTHER" id="PTHR31672">
    <property type="entry name" value="BNACNNG10540D PROTEIN"/>
    <property type="match status" value="1"/>
</dbReference>
<dbReference type="NCBIfam" id="TIGR01640">
    <property type="entry name" value="F_box_assoc_1"/>
    <property type="match status" value="1"/>
</dbReference>
<dbReference type="Pfam" id="PF07734">
    <property type="entry name" value="FBA_1"/>
    <property type="match status" value="1"/>
</dbReference>
<dbReference type="Pfam" id="PF00646">
    <property type="entry name" value="F-box"/>
    <property type="match status" value="1"/>
</dbReference>
<accession>A0A2N9IQJ8</accession>
<dbReference type="SMART" id="SM00256">
    <property type="entry name" value="FBOX"/>
    <property type="match status" value="1"/>
</dbReference>